<organism evidence="1 3">
    <name type="scientific">Cucumis melo var. makuwa</name>
    <name type="common">Oriental melon</name>
    <dbReference type="NCBI Taxonomy" id="1194695"/>
    <lineage>
        <taxon>Eukaryota</taxon>
        <taxon>Viridiplantae</taxon>
        <taxon>Streptophyta</taxon>
        <taxon>Embryophyta</taxon>
        <taxon>Tracheophyta</taxon>
        <taxon>Spermatophyta</taxon>
        <taxon>Magnoliopsida</taxon>
        <taxon>eudicotyledons</taxon>
        <taxon>Gunneridae</taxon>
        <taxon>Pentapetalae</taxon>
        <taxon>rosids</taxon>
        <taxon>fabids</taxon>
        <taxon>Cucurbitales</taxon>
        <taxon>Cucurbitaceae</taxon>
        <taxon>Benincaseae</taxon>
        <taxon>Cucumis</taxon>
    </lineage>
</organism>
<name>A0A5A7UPV1_CUCMM</name>
<keyword evidence="1" id="KW-0548">Nucleotidyltransferase</keyword>
<dbReference type="GO" id="GO:0003964">
    <property type="term" value="F:RNA-directed DNA polymerase activity"/>
    <property type="evidence" value="ECO:0007669"/>
    <property type="project" value="UniProtKB-KW"/>
</dbReference>
<evidence type="ECO:0000313" key="3">
    <source>
        <dbReference type="Proteomes" id="UP000321393"/>
    </source>
</evidence>
<dbReference type="Proteomes" id="UP000321393">
    <property type="component" value="Unassembled WGS sequence"/>
</dbReference>
<sequence>MLVSVSKEKKSFREIEGLILDFYRNLYTKSLGSRHLPLNVEWIGVSPRQNSARAGQFLEVIVKDLAKRLKKVMPSIIALTQSASIEGMQILDPFLIANEMVEEYRAKEKKGWILKLDLEKAFDRVDRDFLEKIM</sequence>
<evidence type="ECO:0000313" key="2">
    <source>
        <dbReference type="EMBL" id="TYK03180.1"/>
    </source>
</evidence>
<dbReference type="EMBL" id="SSTE01007511">
    <property type="protein sequence ID" value="KAA0056336.1"/>
    <property type="molecule type" value="Genomic_DNA"/>
</dbReference>
<accession>A0A5A7UPV1</accession>
<protein>
    <submittedName>
        <fullName evidence="1">Reverse transcriptase</fullName>
    </submittedName>
</protein>
<evidence type="ECO:0000313" key="4">
    <source>
        <dbReference type="Proteomes" id="UP000321947"/>
    </source>
</evidence>
<dbReference type="AlphaFoldDB" id="A0A5A7UPV1"/>
<evidence type="ECO:0000313" key="1">
    <source>
        <dbReference type="EMBL" id="KAA0056336.1"/>
    </source>
</evidence>
<proteinExistence type="predicted"/>
<reference evidence="3 4" key="1">
    <citation type="submission" date="2019-08" db="EMBL/GenBank/DDBJ databases">
        <title>Draft genome sequences of two oriental melons (Cucumis melo L. var makuwa).</title>
        <authorList>
            <person name="Kwon S.-Y."/>
        </authorList>
    </citation>
    <scope>NUCLEOTIDE SEQUENCE [LARGE SCALE GENOMIC DNA]</scope>
    <source>
        <strain evidence="4">cv. Chang Bougi</strain>
        <strain evidence="3">cv. SW 3</strain>
        <tissue evidence="1">Leaf</tissue>
    </source>
</reference>
<dbReference type="Proteomes" id="UP000321947">
    <property type="component" value="Unassembled WGS sequence"/>
</dbReference>
<dbReference type="EMBL" id="SSTD01015294">
    <property type="protein sequence ID" value="TYK03180.1"/>
    <property type="molecule type" value="Genomic_DNA"/>
</dbReference>
<keyword evidence="1" id="KW-0808">Transferase</keyword>
<dbReference type="OrthoDB" id="1937198at2759"/>
<keyword evidence="1" id="KW-0695">RNA-directed DNA polymerase</keyword>
<gene>
    <name evidence="2" type="ORF">E5676_scaffold11G00850</name>
    <name evidence="1" type="ORF">E6C27_scaffold186G00280</name>
</gene>
<comment type="caution">
    <text evidence="1">The sequence shown here is derived from an EMBL/GenBank/DDBJ whole genome shotgun (WGS) entry which is preliminary data.</text>
</comment>